<reference evidence="2 3" key="1">
    <citation type="journal article" date="2016" name="Nat. Commun.">
        <title>Thousands of microbial genomes shed light on interconnected biogeochemical processes in an aquifer system.</title>
        <authorList>
            <person name="Anantharaman K."/>
            <person name="Brown C.T."/>
            <person name="Hug L.A."/>
            <person name="Sharon I."/>
            <person name="Castelle C.J."/>
            <person name="Probst A.J."/>
            <person name="Thomas B.C."/>
            <person name="Singh A."/>
            <person name="Wilkins M.J."/>
            <person name="Karaoz U."/>
            <person name="Brodie E.L."/>
            <person name="Williams K.H."/>
            <person name="Hubbard S.S."/>
            <person name="Banfield J.F."/>
        </authorList>
    </citation>
    <scope>NUCLEOTIDE SEQUENCE [LARGE SCALE GENOMIC DNA]</scope>
</reference>
<evidence type="ECO:0000259" key="1">
    <source>
        <dbReference type="Pfam" id="PF05050"/>
    </source>
</evidence>
<dbReference type="InterPro" id="IPR006342">
    <property type="entry name" value="FkbM_mtfrase"/>
</dbReference>
<dbReference type="EMBL" id="MEVM01000070">
    <property type="protein sequence ID" value="OGC68618.1"/>
    <property type="molecule type" value="Genomic_DNA"/>
</dbReference>
<dbReference type="PANTHER" id="PTHR34203">
    <property type="entry name" value="METHYLTRANSFERASE, FKBM FAMILY PROTEIN"/>
    <property type="match status" value="1"/>
</dbReference>
<proteinExistence type="predicted"/>
<sequence length="265" mass="30485">MLSSLRSVAICSRKVKDLTKRLRYTLGLIFLLENWPKVLWRFITRSETEGLFIFRNGLAMRYAQWVEIEEIIGTFVRRDYGKVSKGSVVVDVGASLGSFSLYAAQQGAKVLAYEPATYSFYLLSQNIRVNRLEGKIEPFELGVAGRAGKRTFFLTRFSPLSSFFSRRGDKIAVTCVTLQDIFEENHLKAIDLLKLDCEGAEYEILYRTPADILKKIKEIRLEYHVLPGKRTNQEDLTDFLLRQGFALVHQRRDAPISGILWFKRV</sequence>
<dbReference type="SUPFAM" id="SSF53335">
    <property type="entry name" value="S-adenosyl-L-methionine-dependent methyltransferases"/>
    <property type="match status" value="1"/>
</dbReference>
<dbReference type="AlphaFoldDB" id="A0A1F4WH00"/>
<gene>
    <name evidence="2" type="ORF">A3J33_03105</name>
</gene>
<comment type="caution">
    <text evidence="2">The sequence shown here is derived from an EMBL/GenBank/DDBJ whole genome shotgun (WGS) entry which is preliminary data.</text>
</comment>
<accession>A0A1F4WH00</accession>
<dbReference type="InterPro" id="IPR052514">
    <property type="entry name" value="SAM-dependent_MTase"/>
</dbReference>
<dbReference type="Pfam" id="PF05050">
    <property type="entry name" value="Methyltransf_21"/>
    <property type="match status" value="1"/>
</dbReference>
<feature type="domain" description="Methyltransferase FkbM" evidence="1">
    <location>
        <begin position="91"/>
        <end position="245"/>
    </location>
</feature>
<dbReference type="Proteomes" id="UP000176492">
    <property type="component" value="Unassembled WGS sequence"/>
</dbReference>
<evidence type="ECO:0000313" key="2">
    <source>
        <dbReference type="EMBL" id="OGC68618.1"/>
    </source>
</evidence>
<dbReference type="PANTHER" id="PTHR34203:SF15">
    <property type="entry name" value="SLL1173 PROTEIN"/>
    <property type="match status" value="1"/>
</dbReference>
<dbReference type="Gene3D" id="3.40.50.150">
    <property type="entry name" value="Vaccinia Virus protein VP39"/>
    <property type="match status" value="1"/>
</dbReference>
<name>A0A1F4WH00_UNCKA</name>
<organism evidence="2 3">
    <name type="scientific">candidate division WWE3 bacterium RIFCSPLOWO2_02_FULL_53_10</name>
    <dbReference type="NCBI Taxonomy" id="1802629"/>
    <lineage>
        <taxon>Bacteria</taxon>
        <taxon>Katanobacteria</taxon>
    </lineage>
</organism>
<evidence type="ECO:0000313" key="3">
    <source>
        <dbReference type="Proteomes" id="UP000176492"/>
    </source>
</evidence>
<protein>
    <recommendedName>
        <fullName evidence="1">Methyltransferase FkbM domain-containing protein</fullName>
    </recommendedName>
</protein>
<dbReference type="InterPro" id="IPR029063">
    <property type="entry name" value="SAM-dependent_MTases_sf"/>
</dbReference>
<dbReference type="NCBIfam" id="TIGR01444">
    <property type="entry name" value="fkbM_fam"/>
    <property type="match status" value="1"/>
</dbReference>